<dbReference type="InterPro" id="IPR005123">
    <property type="entry name" value="Oxoglu/Fe-dep_dioxygenase_dom"/>
</dbReference>
<dbReference type="GO" id="GO:0046872">
    <property type="term" value="F:metal ion binding"/>
    <property type="evidence" value="ECO:0007669"/>
    <property type="project" value="UniProtKB-KW"/>
</dbReference>
<dbReference type="AlphaFoldDB" id="A0AAN8K4D6"/>
<evidence type="ECO:0000313" key="3">
    <source>
        <dbReference type="EMBL" id="KAK6187717.1"/>
    </source>
</evidence>
<dbReference type="InterPro" id="IPR044861">
    <property type="entry name" value="IPNS-like_FE2OG_OXY"/>
</dbReference>
<gene>
    <name evidence="3" type="ORF">SNE40_005679</name>
</gene>
<dbReference type="PROSITE" id="PS51471">
    <property type="entry name" value="FE2OG_OXY"/>
    <property type="match status" value="1"/>
</dbReference>
<keyword evidence="1" id="KW-0408">Iron</keyword>
<proteinExistence type="inferred from homology"/>
<dbReference type="InterPro" id="IPR027443">
    <property type="entry name" value="IPNS-like_sf"/>
</dbReference>
<sequence length="337" mass="38804">MATSKLPVIDLSQCGDQQTRVAVAKKMVDALKTVGFLYIDNIPGFDQKELLKWCRWFFNLPENVRFKLYRKLWNPNSKSVYRGCFPLQKGEISYKEGFEMGQDIATDESIHPFFADPNVWPEVEGADEFKTFMTSFYTCMMRTGRQMCHLLCIGCGLKEDFLDSTFFPDSLSTLRLLHYPVRTEPAPDVARHGNVTVCCSEHSDSGFITLLSTFNFPGLQIKLESGEWIDVPSRPNSLVMNIGDMLSKMTNGNLKATRHRVLEPLDERFSVPFFFEPNYAADVGYVLDSFLSENKTVIDSPDKESRLKYGPWLLKKMMEFTEYRYMIEFFNQQSGDI</sequence>
<dbReference type="Gene3D" id="2.60.120.330">
    <property type="entry name" value="B-lactam Antibiotic, Isopenicillin N Synthase, Chain"/>
    <property type="match status" value="1"/>
</dbReference>
<feature type="domain" description="Fe2OG dioxygenase" evidence="2">
    <location>
        <begin position="169"/>
        <end position="277"/>
    </location>
</feature>
<protein>
    <recommendedName>
        <fullName evidence="2">Fe2OG dioxygenase domain-containing protein</fullName>
    </recommendedName>
</protein>
<comment type="caution">
    <text evidence="3">The sequence shown here is derived from an EMBL/GenBank/DDBJ whole genome shotgun (WGS) entry which is preliminary data.</text>
</comment>
<organism evidence="3 4">
    <name type="scientific">Patella caerulea</name>
    <name type="common">Rayed Mediterranean limpet</name>
    <dbReference type="NCBI Taxonomy" id="87958"/>
    <lineage>
        <taxon>Eukaryota</taxon>
        <taxon>Metazoa</taxon>
        <taxon>Spiralia</taxon>
        <taxon>Lophotrochozoa</taxon>
        <taxon>Mollusca</taxon>
        <taxon>Gastropoda</taxon>
        <taxon>Patellogastropoda</taxon>
        <taxon>Patelloidea</taxon>
        <taxon>Patellidae</taxon>
        <taxon>Patella</taxon>
    </lineage>
</organism>
<dbReference type="Pfam" id="PF03171">
    <property type="entry name" value="2OG-FeII_Oxy"/>
    <property type="match status" value="1"/>
</dbReference>
<dbReference type="PANTHER" id="PTHR47990">
    <property type="entry name" value="2-OXOGLUTARATE (2OG) AND FE(II)-DEPENDENT OXYGENASE SUPERFAMILY PROTEIN-RELATED"/>
    <property type="match status" value="1"/>
</dbReference>
<dbReference type="Proteomes" id="UP001347796">
    <property type="component" value="Unassembled WGS sequence"/>
</dbReference>
<dbReference type="EMBL" id="JAZGQO010000004">
    <property type="protein sequence ID" value="KAK6187717.1"/>
    <property type="molecule type" value="Genomic_DNA"/>
</dbReference>
<dbReference type="GO" id="GO:0016491">
    <property type="term" value="F:oxidoreductase activity"/>
    <property type="evidence" value="ECO:0007669"/>
    <property type="project" value="UniProtKB-KW"/>
</dbReference>
<comment type="similarity">
    <text evidence="1">Belongs to the iron/ascorbate-dependent oxidoreductase family.</text>
</comment>
<evidence type="ECO:0000313" key="4">
    <source>
        <dbReference type="Proteomes" id="UP001347796"/>
    </source>
</evidence>
<evidence type="ECO:0000259" key="2">
    <source>
        <dbReference type="PROSITE" id="PS51471"/>
    </source>
</evidence>
<name>A0AAN8K4D6_PATCE</name>
<accession>A0AAN8K4D6</accession>
<dbReference type="InterPro" id="IPR026992">
    <property type="entry name" value="DIOX_N"/>
</dbReference>
<reference evidence="3 4" key="1">
    <citation type="submission" date="2024-01" db="EMBL/GenBank/DDBJ databases">
        <title>The genome of the rayed Mediterranean limpet Patella caerulea (Linnaeus, 1758).</title>
        <authorList>
            <person name="Anh-Thu Weber A."/>
            <person name="Halstead-Nussloch G."/>
        </authorList>
    </citation>
    <scope>NUCLEOTIDE SEQUENCE [LARGE SCALE GENOMIC DNA]</scope>
    <source>
        <strain evidence="3">AATW-2023a</strain>
        <tissue evidence="3">Whole specimen</tissue>
    </source>
</reference>
<keyword evidence="4" id="KW-1185">Reference proteome</keyword>
<dbReference type="InterPro" id="IPR050231">
    <property type="entry name" value="Iron_ascorbate_oxido_reductase"/>
</dbReference>
<evidence type="ECO:0000256" key="1">
    <source>
        <dbReference type="RuleBase" id="RU003682"/>
    </source>
</evidence>
<keyword evidence="1" id="KW-0479">Metal-binding</keyword>
<dbReference type="SUPFAM" id="SSF51197">
    <property type="entry name" value="Clavaminate synthase-like"/>
    <property type="match status" value="1"/>
</dbReference>
<dbReference type="PRINTS" id="PR00682">
    <property type="entry name" value="IPNSYNTHASE"/>
</dbReference>
<keyword evidence="1" id="KW-0560">Oxidoreductase</keyword>
<dbReference type="Pfam" id="PF14226">
    <property type="entry name" value="DIOX_N"/>
    <property type="match status" value="1"/>
</dbReference>